<dbReference type="EMBL" id="CP097320">
    <property type="protein sequence ID" value="UQX11832.1"/>
    <property type="molecule type" value="Genomic_DNA"/>
</dbReference>
<feature type="domain" description="PknH-like extracellular" evidence="1">
    <location>
        <begin position="2"/>
        <end position="187"/>
    </location>
</feature>
<protein>
    <submittedName>
        <fullName evidence="2">Sensor domain-containing protein</fullName>
    </submittedName>
</protein>
<sequence>MAALDGLLLPPEQLNAVLLTEGLVLDDSSTTGQGGKTAADDCAAVWRVAWWPAYEGSGWVAPRLRFFEDPPDGATLRVWQDVVSFPLPVDANAFYAKQIAAWRTCNDRRLEQRYLDAPAGPEEFYDFGQADERDGMLTMSSTEEAVDTGWGCERALTVRNNVAVDIQVCGRRPTGQAQALATAIAAKVPVT</sequence>
<name>A0ABY4QLC6_9MYCO</name>
<dbReference type="Pfam" id="PF14032">
    <property type="entry name" value="PknH_C"/>
    <property type="match status" value="1"/>
</dbReference>
<reference evidence="2" key="1">
    <citation type="submission" date="2022-05" db="EMBL/GenBank/DDBJ databases">
        <title>A methanotrophic Mycobacterium dominates a cave microbial ecosystem.</title>
        <authorList>
            <person name="Van Spanning R.J.M."/>
            <person name="Guan Q."/>
            <person name="Melkonian C."/>
            <person name="Gallant J."/>
            <person name="Polerecky L."/>
            <person name="Flot J.-F."/>
            <person name="Brandt B.W."/>
            <person name="Braster M."/>
            <person name="Iturbe Espinoza P."/>
            <person name="Aerts J."/>
            <person name="Meima-Franke M."/>
            <person name="Piersma S.R."/>
            <person name="Bunduc C."/>
            <person name="Ummels R."/>
            <person name="Pain A."/>
            <person name="Fleming E.J."/>
            <person name="van der Wel N."/>
            <person name="Gherman V.D."/>
            <person name="Sarbu S.M."/>
            <person name="Bodelier P.L.E."/>
            <person name="Bitter W."/>
        </authorList>
    </citation>
    <scope>NUCLEOTIDE SEQUENCE</scope>
    <source>
        <strain evidence="2">Sulfur Cave</strain>
    </source>
</reference>
<accession>A0ABY4QLC6</accession>
<dbReference type="InterPro" id="IPR026954">
    <property type="entry name" value="PknH-like_Extracell"/>
</dbReference>
<organism evidence="2 3">
    <name type="scientific">Candidatus Mycobacterium methanotrophicum</name>
    <dbReference type="NCBI Taxonomy" id="2943498"/>
    <lineage>
        <taxon>Bacteria</taxon>
        <taxon>Bacillati</taxon>
        <taxon>Actinomycetota</taxon>
        <taxon>Actinomycetes</taxon>
        <taxon>Mycobacteriales</taxon>
        <taxon>Mycobacteriaceae</taxon>
        <taxon>Mycobacterium</taxon>
    </lineage>
</organism>
<keyword evidence="3" id="KW-1185">Reference proteome</keyword>
<evidence type="ECO:0000259" key="1">
    <source>
        <dbReference type="Pfam" id="PF14032"/>
    </source>
</evidence>
<gene>
    <name evidence="2" type="ORF">M5I08_05280</name>
</gene>
<proteinExistence type="predicted"/>
<evidence type="ECO:0000313" key="2">
    <source>
        <dbReference type="EMBL" id="UQX11832.1"/>
    </source>
</evidence>
<dbReference type="RefSeq" id="WP_219066667.1">
    <property type="nucleotide sequence ID" value="NZ_CAJUXY010000010.1"/>
</dbReference>
<evidence type="ECO:0000313" key="3">
    <source>
        <dbReference type="Proteomes" id="UP001056610"/>
    </source>
</evidence>
<dbReference type="Proteomes" id="UP001056610">
    <property type="component" value="Chromosome"/>
</dbReference>